<evidence type="ECO:0000313" key="19">
    <source>
        <dbReference type="EMBL" id="QZD96471.1"/>
    </source>
</evidence>
<evidence type="ECO:0000256" key="3">
    <source>
        <dbReference type="ARBA" id="ARBA00022457"/>
    </source>
</evidence>
<reference evidence="19 20" key="1">
    <citation type="submission" date="2021-08" db="EMBL/GenBank/DDBJ databases">
        <title>Comparative Genomics Analysis of the Genus Qipengyuania Reveals Extensive Genetic Diversity and Metabolic Versatility, Including the Description of Fifteen Novel Species.</title>
        <authorList>
            <person name="Liu Y."/>
        </authorList>
    </citation>
    <scope>NUCLEOTIDE SEQUENCE [LARGE SCALE GENOMIC DNA]</scope>
    <source>
        <strain evidence="19 20">1NDH1</strain>
    </source>
</reference>
<dbReference type="PROSITE" id="PS51462">
    <property type="entry name" value="NUDIX"/>
    <property type="match status" value="1"/>
</dbReference>
<dbReference type="Gene3D" id="3.90.79.10">
    <property type="entry name" value="Nucleoside Triphosphate Pyrophosphohydrolase"/>
    <property type="match status" value="1"/>
</dbReference>
<dbReference type="EC" id="3.6.1.55" evidence="12"/>
<keyword evidence="4" id="KW-0235">DNA replication</keyword>
<evidence type="ECO:0000256" key="15">
    <source>
        <dbReference type="ARBA" id="ARBA00041979"/>
    </source>
</evidence>
<feature type="domain" description="Nudix hydrolase" evidence="18">
    <location>
        <begin position="5"/>
        <end position="136"/>
    </location>
</feature>
<evidence type="ECO:0000256" key="11">
    <source>
        <dbReference type="ARBA" id="ARBA00036904"/>
    </source>
</evidence>
<name>A0ABX9A5B0_9SPHN</name>
<evidence type="ECO:0000256" key="8">
    <source>
        <dbReference type="ARBA" id="ARBA00022842"/>
    </source>
</evidence>
<dbReference type="PANTHER" id="PTHR47707:SF1">
    <property type="entry name" value="NUDIX HYDROLASE FAMILY PROTEIN"/>
    <property type="match status" value="1"/>
</dbReference>
<dbReference type="Proteomes" id="UP000824321">
    <property type="component" value="Chromosome"/>
</dbReference>
<dbReference type="SUPFAM" id="SSF55811">
    <property type="entry name" value="Nudix"/>
    <property type="match status" value="1"/>
</dbReference>
<keyword evidence="5" id="KW-0479">Metal-binding</keyword>
<evidence type="ECO:0000256" key="16">
    <source>
        <dbReference type="ARBA" id="ARBA00042798"/>
    </source>
</evidence>
<protein>
    <recommendedName>
        <fullName evidence="13">8-oxo-dGTP diphosphatase</fullName>
        <ecNumber evidence="12">3.6.1.55</ecNumber>
    </recommendedName>
    <alternativeName>
        <fullName evidence="16">7,8-dihydro-8-oxoguanine-triphosphatase</fullName>
    </alternativeName>
    <alternativeName>
        <fullName evidence="15">Mutator protein MutT</fullName>
    </alternativeName>
    <alternativeName>
        <fullName evidence="14">dGTP pyrophosphohydrolase</fullName>
    </alternativeName>
</protein>
<organism evidence="19 20">
    <name type="scientific">Qipengyuania gelatinilytica</name>
    <dbReference type="NCBI Taxonomy" id="2867231"/>
    <lineage>
        <taxon>Bacteria</taxon>
        <taxon>Pseudomonadati</taxon>
        <taxon>Pseudomonadota</taxon>
        <taxon>Alphaproteobacteria</taxon>
        <taxon>Sphingomonadales</taxon>
        <taxon>Erythrobacteraceae</taxon>
        <taxon>Qipengyuania</taxon>
    </lineage>
</organism>
<dbReference type="InterPro" id="IPR020084">
    <property type="entry name" value="NUDIX_hydrolase_CS"/>
</dbReference>
<gene>
    <name evidence="19" type="ORF">K3136_02840</name>
</gene>
<evidence type="ECO:0000256" key="5">
    <source>
        <dbReference type="ARBA" id="ARBA00022723"/>
    </source>
</evidence>
<dbReference type="PROSITE" id="PS00893">
    <property type="entry name" value="NUDIX_BOX"/>
    <property type="match status" value="1"/>
</dbReference>
<evidence type="ECO:0000256" key="10">
    <source>
        <dbReference type="ARBA" id="ARBA00035861"/>
    </source>
</evidence>
<dbReference type="CDD" id="cd03425">
    <property type="entry name" value="NUDIX_MutT_NudA_like"/>
    <property type="match status" value="1"/>
</dbReference>
<evidence type="ECO:0000256" key="9">
    <source>
        <dbReference type="ARBA" id="ARBA00023204"/>
    </source>
</evidence>
<keyword evidence="8" id="KW-0460">Magnesium</keyword>
<evidence type="ECO:0000256" key="7">
    <source>
        <dbReference type="ARBA" id="ARBA00022801"/>
    </source>
</evidence>
<dbReference type="PANTHER" id="PTHR47707">
    <property type="entry name" value="8-OXO-DGTP DIPHOSPHATASE"/>
    <property type="match status" value="1"/>
</dbReference>
<dbReference type="InterPro" id="IPR047127">
    <property type="entry name" value="MutT-like"/>
</dbReference>
<dbReference type="Pfam" id="PF00293">
    <property type="entry name" value="NUDIX"/>
    <property type="match status" value="1"/>
</dbReference>
<keyword evidence="6" id="KW-0227">DNA damage</keyword>
<evidence type="ECO:0000256" key="13">
    <source>
        <dbReference type="ARBA" id="ARBA00040794"/>
    </source>
</evidence>
<evidence type="ECO:0000256" key="1">
    <source>
        <dbReference type="ARBA" id="ARBA00001946"/>
    </source>
</evidence>
<dbReference type="InterPro" id="IPR020476">
    <property type="entry name" value="Nudix_hydrolase"/>
</dbReference>
<comment type="similarity">
    <text evidence="2 17">Belongs to the Nudix hydrolase family.</text>
</comment>
<comment type="cofactor">
    <cofactor evidence="1">
        <name>Mg(2+)</name>
        <dbReference type="ChEBI" id="CHEBI:18420"/>
    </cofactor>
</comment>
<evidence type="ECO:0000259" key="18">
    <source>
        <dbReference type="PROSITE" id="PS51462"/>
    </source>
</evidence>
<evidence type="ECO:0000313" key="20">
    <source>
        <dbReference type="Proteomes" id="UP000824321"/>
    </source>
</evidence>
<keyword evidence="7 17" id="KW-0378">Hydrolase</keyword>
<dbReference type="InterPro" id="IPR015797">
    <property type="entry name" value="NUDIX_hydrolase-like_dom_sf"/>
</dbReference>
<accession>A0ABX9A5B0</accession>
<evidence type="ECO:0000256" key="6">
    <source>
        <dbReference type="ARBA" id="ARBA00022763"/>
    </source>
</evidence>
<evidence type="ECO:0000256" key="17">
    <source>
        <dbReference type="RuleBase" id="RU003476"/>
    </source>
</evidence>
<evidence type="ECO:0000256" key="12">
    <source>
        <dbReference type="ARBA" id="ARBA00038905"/>
    </source>
</evidence>
<dbReference type="PRINTS" id="PR00502">
    <property type="entry name" value="NUDIXFAMILY"/>
</dbReference>
<keyword evidence="20" id="KW-1185">Reference proteome</keyword>
<evidence type="ECO:0000256" key="4">
    <source>
        <dbReference type="ARBA" id="ARBA00022705"/>
    </source>
</evidence>
<dbReference type="InterPro" id="IPR000086">
    <property type="entry name" value="NUDIX_hydrolase_dom"/>
</dbReference>
<evidence type="ECO:0000256" key="14">
    <source>
        <dbReference type="ARBA" id="ARBA00041592"/>
    </source>
</evidence>
<proteinExistence type="inferred from homology"/>
<dbReference type="EMBL" id="CP081294">
    <property type="protein sequence ID" value="QZD96471.1"/>
    <property type="molecule type" value="Genomic_DNA"/>
</dbReference>
<comment type="catalytic activity">
    <reaction evidence="11">
        <text>8-oxo-GTP + H2O = 8-oxo-GMP + diphosphate + H(+)</text>
        <dbReference type="Rhea" id="RHEA:67616"/>
        <dbReference type="ChEBI" id="CHEBI:15377"/>
        <dbReference type="ChEBI" id="CHEBI:15378"/>
        <dbReference type="ChEBI" id="CHEBI:33019"/>
        <dbReference type="ChEBI" id="CHEBI:143553"/>
        <dbReference type="ChEBI" id="CHEBI:145694"/>
    </reaction>
</comment>
<keyword evidence="3" id="KW-0515">Mutator protein</keyword>
<keyword evidence="9" id="KW-0234">DNA repair</keyword>
<sequence length="140" mass="15349">MENFPTITLVVALALRGGDGRWLMHKRPDHKHHGGLWEFPGGKVESHETPANALVREIEEELGIAIRIEDLAPSGFAQEADGTRERPIVILLYTCSHWEGEPQALEGGAVDWFGADEVAALDKPPLDIALAASLMEKYAD</sequence>
<evidence type="ECO:0000256" key="2">
    <source>
        <dbReference type="ARBA" id="ARBA00005582"/>
    </source>
</evidence>
<comment type="catalytic activity">
    <reaction evidence="10">
        <text>8-oxo-dGTP + H2O = 8-oxo-dGMP + diphosphate + H(+)</text>
        <dbReference type="Rhea" id="RHEA:31575"/>
        <dbReference type="ChEBI" id="CHEBI:15377"/>
        <dbReference type="ChEBI" id="CHEBI:15378"/>
        <dbReference type="ChEBI" id="CHEBI:33019"/>
        <dbReference type="ChEBI" id="CHEBI:63224"/>
        <dbReference type="ChEBI" id="CHEBI:77896"/>
        <dbReference type="EC" id="3.6.1.55"/>
    </reaction>
</comment>